<organism evidence="1 2">
    <name type="scientific">Lipomyces kononenkoae</name>
    <name type="common">Yeast</name>
    <dbReference type="NCBI Taxonomy" id="34357"/>
    <lineage>
        <taxon>Eukaryota</taxon>
        <taxon>Fungi</taxon>
        <taxon>Dikarya</taxon>
        <taxon>Ascomycota</taxon>
        <taxon>Saccharomycotina</taxon>
        <taxon>Lipomycetes</taxon>
        <taxon>Lipomycetales</taxon>
        <taxon>Lipomycetaceae</taxon>
        <taxon>Lipomyces</taxon>
    </lineage>
</organism>
<sequence length="359" mass="40560">MQILDLPVELLQTIACYLPTQDLPSFALTCSNFNRSLDCGSLWDSRIHHDYCHEGMSYSRMILSHYNHAHQWNITLRQICIALHAAWSTTCREGTWQVGFKQSPRRCREHSIPEYWVQISRRMRVPPGRYDVRCNFETTEECLGQIVFQIAMDDDGETENTDSHADRNTDENQSDAAAAVHTDQEDNKDEVQLIDNVDVHTEPARPNGHGRTTSDHTAHRVTTRGSAVLCDTALPRAIVTRAYKQTTLNHQGTEVKIGDINIPKTAIKRREWRDITISLEMQGGWNANMKPNYITLCPIQQDTPIDSSSTPKLEHSSPRFGSALAERCRRAFNCFGGVADGCDATFDTIVNSLKMVVGN</sequence>
<dbReference type="EMBL" id="MU971398">
    <property type="protein sequence ID" value="KAK9236001.1"/>
    <property type="molecule type" value="Genomic_DNA"/>
</dbReference>
<accession>A0ACC3SXB2</accession>
<reference evidence="2" key="1">
    <citation type="journal article" date="2024" name="Front. Bioeng. Biotechnol.">
        <title>Genome-scale model development and genomic sequencing of the oleaginous clade Lipomyces.</title>
        <authorList>
            <person name="Czajka J.J."/>
            <person name="Han Y."/>
            <person name="Kim J."/>
            <person name="Mondo S.J."/>
            <person name="Hofstad B.A."/>
            <person name="Robles A."/>
            <person name="Haridas S."/>
            <person name="Riley R."/>
            <person name="LaButti K."/>
            <person name="Pangilinan J."/>
            <person name="Andreopoulos W."/>
            <person name="Lipzen A."/>
            <person name="Yan J."/>
            <person name="Wang M."/>
            <person name="Ng V."/>
            <person name="Grigoriev I.V."/>
            <person name="Spatafora J.W."/>
            <person name="Magnuson J.K."/>
            <person name="Baker S.E."/>
            <person name="Pomraning K.R."/>
        </authorList>
    </citation>
    <scope>NUCLEOTIDE SEQUENCE [LARGE SCALE GENOMIC DNA]</scope>
    <source>
        <strain evidence="2">CBS 7786</strain>
    </source>
</reference>
<evidence type="ECO:0000313" key="2">
    <source>
        <dbReference type="Proteomes" id="UP001433508"/>
    </source>
</evidence>
<evidence type="ECO:0000313" key="1">
    <source>
        <dbReference type="EMBL" id="KAK9236001.1"/>
    </source>
</evidence>
<protein>
    <submittedName>
        <fullName evidence="1">Uncharacterized protein</fullName>
    </submittedName>
</protein>
<dbReference type="Proteomes" id="UP001433508">
    <property type="component" value="Unassembled WGS sequence"/>
</dbReference>
<keyword evidence="2" id="KW-1185">Reference proteome</keyword>
<name>A0ACC3SXB2_LIPKO</name>
<comment type="caution">
    <text evidence="1">The sequence shown here is derived from an EMBL/GenBank/DDBJ whole genome shotgun (WGS) entry which is preliminary data.</text>
</comment>
<proteinExistence type="predicted"/>
<gene>
    <name evidence="1" type="ORF">V1525DRAFT_408233</name>
</gene>